<feature type="domain" description="N-acetyltransferase" evidence="1">
    <location>
        <begin position="10"/>
        <end position="187"/>
    </location>
</feature>
<evidence type="ECO:0000313" key="3">
    <source>
        <dbReference type="Proteomes" id="UP000028123"/>
    </source>
</evidence>
<reference evidence="2 3" key="1">
    <citation type="submission" date="2014-06" db="EMBL/GenBank/DDBJ databases">
        <title>Draft genome sequence of Paenibacillus sp. MSt1.</title>
        <authorList>
            <person name="Aw Y.K."/>
            <person name="Ong K.S."/>
            <person name="Gan H.M."/>
            <person name="Lee S.M."/>
        </authorList>
    </citation>
    <scope>NUCLEOTIDE SEQUENCE [LARGE SCALE GENOMIC DNA]</scope>
    <source>
        <strain evidence="2 3">MSt1</strain>
    </source>
</reference>
<protein>
    <submittedName>
        <fullName evidence="2">Acetyltransferase</fullName>
    </submittedName>
</protein>
<proteinExistence type="predicted"/>
<dbReference type="Gene3D" id="3.40.630.30">
    <property type="match status" value="1"/>
</dbReference>
<dbReference type="OrthoDB" id="162220at2"/>
<evidence type="ECO:0000313" key="2">
    <source>
        <dbReference type="EMBL" id="KEQ23179.1"/>
    </source>
</evidence>
<keyword evidence="2" id="KW-0808">Transferase</keyword>
<keyword evidence="3" id="KW-1185">Reference proteome</keyword>
<organism evidence="2 3">
    <name type="scientific">Paenibacillus tyrfis</name>
    <dbReference type="NCBI Taxonomy" id="1501230"/>
    <lineage>
        <taxon>Bacteria</taxon>
        <taxon>Bacillati</taxon>
        <taxon>Bacillota</taxon>
        <taxon>Bacilli</taxon>
        <taxon>Bacillales</taxon>
        <taxon>Paenibacillaceae</taxon>
        <taxon>Paenibacillus</taxon>
    </lineage>
</organism>
<dbReference type="InterPro" id="IPR000182">
    <property type="entry name" value="GNAT_dom"/>
</dbReference>
<dbReference type="GO" id="GO:0016747">
    <property type="term" value="F:acyltransferase activity, transferring groups other than amino-acyl groups"/>
    <property type="evidence" value="ECO:0007669"/>
    <property type="project" value="InterPro"/>
</dbReference>
<dbReference type="SUPFAM" id="SSF55729">
    <property type="entry name" value="Acyl-CoA N-acyltransferases (Nat)"/>
    <property type="match status" value="1"/>
</dbReference>
<dbReference type="RefSeq" id="WP_036689221.1">
    <property type="nucleotide sequence ID" value="NZ_FYEP01000003.1"/>
</dbReference>
<name>A0A081NXK6_9BACL</name>
<sequence length="187" mass="21479">MDISNPFVKLDFFEVDQGRWLDFEKLFESRGGPKNCWCMVWRGKPEDRKNKVSKKSAIRNMVQEHVSIGILGYAGDEPVAWCSIAPRSTYRDLGGLYETNENPDHVWSLVCFYVAREFRGQGVMRQLLQAAVEYARQRGATVVEAYPVAPDSPSYRFMGFVPQFKEFGFVEVGTAGSRRHVMRLMLH</sequence>
<dbReference type="EMBL" id="JNVM01000024">
    <property type="protein sequence ID" value="KEQ23179.1"/>
    <property type="molecule type" value="Genomic_DNA"/>
</dbReference>
<dbReference type="PROSITE" id="PS51186">
    <property type="entry name" value="GNAT"/>
    <property type="match status" value="1"/>
</dbReference>
<dbReference type="InterPro" id="IPR016181">
    <property type="entry name" value="Acyl_CoA_acyltransferase"/>
</dbReference>
<dbReference type="CDD" id="cd04301">
    <property type="entry name" value="NAT_SF"/>
    <property type="match status" value="1"/>
</dbReference>
<accession>A0A081NXK6</accession>
<gene>
    <name evidence="2" type="ORF">ET33_17595</name>
</gene>
<dbReference type="eggNOG" id="COG1247">
    <property type="taxonomic scope" value="Bacteria"/>
</dbReference>
<comment type="caution">
    <text evidence="2">The sequence shown here is derived from an EMBL/GenBank/DDBJ whole genome shotgun (WGS) entry which is preliminary data.</text>
</comment>
<dbReference type="Proteomes" id="UP000028123">
    <property type="component" value="Unassembled WGS sequence"/>
</dbReference>
<dbReference type="Pfam" id="PF00583">
    <property type="entry name" value="Acetyltransf_1"/>
    <property type="match status" value="1"/>
</dbReference>
<evidence type="ECO:0000259" key="1">
    <source>
        <dbReference type="PROSITE" id="PS51186"/>
    </source>
</evidence>
<dbReference type="AlphaFoldDB" id="A0A081NXK6"/>